<evidence type="ECO:0000259" key="2">
    <source>
        <dbReference type="PROSITE" id="PS50110"/>
    </source>
</evidence>
<protein>
    <submittedName>
        <fullName evidence="3">Response regulator</fullName>
    </submittedName>
</protein>
<dbReference type="InterPro" id="IPR036457">
    <property type="entry name" value="PPM-type-like_dom_sf"/>
</dbReference>
<keyword evidence="1" id="KW-0597">Phosphoprotein</keyword>
<dbReference type="Gene3D" id="3.60.40.10">
    <property type="entry name" value="PPM-type phosphatase domain"/>
    <property type="match status" value="1"/>
</dbReference>
<feature type="modified residue" description="4-aspartylphosphate" evidence="1">
    <location>
        <position position="84"/>
    </location>
</feature>
<organism evidence="3 4">
    <name type="scientific">Aliivibrio sifiae</name>
    <dbReference type="NCBI Taxonomy" id="566293"/>
    <lineage>
        <taxon>Bacteria</taxon>
        <taxon>Pseudomonadati</taxon>
        <taxon>Pseudomonadota</taxon>
        <taxon>Gammaproteobacteria</taxon>
        <taxon>Vibrionales</taxon>
        <taxon>Vibrionaceae</taxon>
        <taxon>Aliivibrio</taxon>
    </lineage>
</organism>
<dbReference type="SUPFAM" id="SSF52172">
    <property type="entry name" value="CheY-like"/>
    <property type="match status" value="1"/>
</dbReference>
<dbReference type="InterPro" id="IPR052048">
    <property type="entry name" value="ST_Response_Regulator"/>
</dbReference>
<dbReference type="PANTHER" id="PTHR43228">
    <property type="entry name" value="TWO-COMPONENT RESPONSE REGULATOR"/>
    <property type="match status" value="1"/>
</dbReference>
<dbReference type="RefSeq" id="WP_245922069.1">
    <property type="nucleotide sequence ID" value="NZ_BSOU01000004.1"/>
</dbReference>
<dbReference type="Gene3D" id="3.40.50.2300">
    <property type="match status" value="1"/>
</dbReference>
<dbReference type="EMBL" id="BSOU01000004">
    <property type="protein sequence ID" value="GLR75110.1"/>
    <property type="molecule type" value="Genomic_DNA"/>
</dbReference>
<dbReference type="PANTHER" id="PTHR43228:SF1">
    <property type="entry name" value="TWO-COMPONENT RESPONSE REGULATOR ARR22"/>
    <property type="match status" value="1"/>
</dbReference>
<evidence type="ECO:0000256" key="1">
    <source>
        <dbReference type="PROSITE-ProRule" id="PRU00169"/>
    </source>
</evidence>
<gene>
    <name evidence="3" type="primary">sprE</name>
    <name evidence="3" type="ORF">GCM10007855_19840</name>
</gene>
<accession>A0ABQ6AM26</accession>
<evidence type="ECO:0000313" key="4">
    <source>
        <dbReference type="Proteomes" id="UP001156660"/>
    </source>
</evidence>
<dbReference type="Proteomes" id="UP001156660">
    <property type="component" value="Unassembled WGS sequence"/>
</dbReference>
<dbReference type="PROSITE" id="PS50110">
    <property type="entry name" value="RESPONSE_REGULATORY"/>
    <property type="match status" value="1"/>
</dbReference>
<proteinExistence type="predicted"/>
<name>A0ABQ6AM26_9GAMM</name>
<keyword evidence="4" id="KW-1185">Reference proteome</keyword>
<sequence>MLKERAEGSRMSVEQCQKNVDVNKAPVEDLLLNKDILIVDDDPIFRSMIKAVLESYSCNVKEASNGLEGLQMLQHSLPDVLLCDLSMPILNGIEFVEEAVQEYPMLPIIVISGTGDMQDVAKVLRLGAKDFLVKPISDVSILIKSLASALKLSEESTLRMQDFSSQWFRTSELDKSCNDELHWHLDHLQNEPNIGRELLFELLPESDAQHGKWKLGYRLLQSTDGMPLVFDYEWLLDGRLFFYLVDSESGGDNGVISCLLVRAFFNDFIRDQNISLNAISQMVMSIEKGMETMDHSQPMSAIFGYIDFAEQALFMLSAGLDAVWENNTERHVLRADGQLTLNAAKNQVHRFPISDHNSLLLNNLGCSSFKLELNAF</sequence>
<feature type="domain" description="Response regulatory" evidence="2">
    <location>
        <begin position="35"/>
        <end position="149"/>
    </location>
</feature>
<dbReference type="Pfam" id="PF00072">
    <property type="entry name" value="Response_reg"/>
    <property type="match status" value="1"/>
</dbReference>
<evidence type="ECO:0000313" key="3">
    <source>
        <dbReference type="EMBL" id="GLR75110.1"/>
    </source>
</evidence>
<dbReference type="InterPro" id="IPR011006">
    <property type="entry name" value="CheY-like_superfamily"/>
</dbReference>
<comment type="caution">
    <text evidence="3">The sequence shown here is derived from an EMBL/GenBank/DDBJ whole genome shotgun (WGS) entry which is preliminary data.</text>
</comment>
<dbReference type="SMART" id="SM00448">
    <property type="entry name" value="REC"/>
    <property type="match status" value="1"/>
</dbReference>
<reference evidence="4" key="1">
    <citation type="journal article" date="2019" name="Int. J. Syst. Evol. Microbiol.">
        <title>The Global Catalogue of Microorganisms (GCM) 10K type strain sequencing project: providing services to taxonomists for standard genome sequencing and annotation.</title>
        <authorList>
            <consortium name="The Broad Institute Genomics Platform"/>
            <consortium name="The Broad Institute Genome Sequencing Center for Infectious Disease"/>
            <person name="Wu L."/>
            <person name="Ma J."/>
        </authorList>
    </citation>
    <scope>NUCLEOTIDE SEQUENCE [LARGE SCALE GENOMIC DNA]</scope>
    <source>
        <strain evidence="4">NBRC 105001</strain>
    </source>
</reference>
<dbReference type="InterPro" id="IPR001789">
    <property type="entry name" value="Sig_transdc_resp-reg_receiver"/>
</dbReference>